<reference evidence="2 3" key="1">
    <citation type="submission" date="2021-01" db="EMBL/GenBank/DDBJ databases">
        <title>Whole genome shotgun sequence of Microbispora corallina NBRC 16416.</title>
        <authorList>
            <person name="Komaki H."/>
            <person name="Tamura T."/>
        </authorList>
    </citation>
    <scope>NUCLEOTIDE SEQUENCE [LARGE SCALE GENOMIC DNA]</scope>
    <source>
        <strain evidence="2 3">NBRC 16416</strain>
    </source>
</reference>
<dbReference type="InterPro" id="IPR016024">
    <property type="entry name" value="ARM-type_fold"/>
</dbReference>
<keyword evidence="3" id="KW-1185">Reference proteome</keyword>
<gene>
    <name evidence="2" type="ORF">Mco01_69960</name>
</gene>
<dbReference type="Pfam" id="PF13646">
    <property type="entry name" value="HEAT_2"/>
    <property type="match status" value="1"/>
</dbReference>
<evidence type="ECO:0008006" key="4">
    <source>
        <dbReference type="Google" id="ProtNLM"/>
    </source>
</evidence>
<feature type="region of interest" description="Disordered" evidence="1">
    <location>
        <begin position="169"/>
        <end position="213"/>
    </location>
</feature>
<dbReference type="Proteomes" id="UP000603904">
    <property type="component" value="Unassembled WGS sequence"/>
</dbReference>
<sequence length="213" mass="23038">MEIALPGGDRHAHTDGVIPLLPVADMDDEHLVDALASAPRRSTAHRELLRRGRSAVPAIQAGLGHAEEDVREQCCRLLDQLLVEEALDGLVAMLNDLSPKVRVAALHALACERCKQDACRPSEAAVLPPATRLLRGDPDAHVRAMAVELVASFAHSRQEAVEALIEAREHDPSPTVRKKAGWYAPGGVIHRRTAPRAGRATRRRAARSGMPSD</sequence>
<dbReference type="EMBL" id="BOOC01000050">
    <property type="protein sequence ID" value="GIH43996.1"/>
    <property type="molecule type" value="Genomic_DNA"/>
</dbReference>
<evidence type="ECO:0000256" key="1">
    <source>
        <dbReference type="SAM" id="MobiDB-lite"/>
    </source>
</evidence>
<name>A0ABQ4GA84_9ACTN</name>
<protein>
    <recommendedName>
        <fullName evidence="4">HEAT repeat domain-containing protein</fullName>
    </recommendedName>
</protein>
<comment type="caution">
    <text evidence="2">The sequence shown here is derived from an EMBL/GenBank/DDBJ whole genome shotgun (WGS) entry which is preliminary data.</text>
</comment>
<dbReference type="Gene3D" id="1.25.10.10">
    <property type="entry name" value="Leucine-rich Repeat Variant"/>
    <property type="match status" value="2"/>
</dbReference>
<accession>A0ABQ4GA84</accession>
<dbReference type="SUPFAM" id="SSF48371">
    <property type="entry name" value="ARM repeat"/>
    <property type="match status" value="1"/>
</dbReference>
<proteinExistence type="predicted"/>
<feature type="compositionally biased region" description="Basic residues" evidence="1">
    <location>
        <begin position="189"/>
        <end position="206"/>
    </location>
</feature>
<organism evidence="2 3">
    <name type="scientific">Microbispora corallina</name>
    <dbReference type="NCBI Taxonomy" id="83302"/>
    <lineage>
        <taxon>Bacteria</taxon>
        <taxon>Bacillati</taxon>
        <taxon>Actinomycetota</taxon>
        <taxon>Actinomycetes</taxon>
        <taxon>Streptosporangiales</taxon>
        <taxon>Streptosporangiaceae</taxon>
        <taxon>Microbispora</taxon>
    </lineage>
</organism>
<dbReference type="InterPro" id="IPR011989">
    <property type="entry name" value="ARM-like"/>
</dbReference>
<evidence type="ECO:0000313" key="3">
    <source>
        <dbReference type="Proteomes" id="UP000603904"/>
    </source>
</evidence>
<evidence type="ECO:0000313" key="2">
    <source>
        <dbReference type="EMBL" id="GIH43996.1"/>
    </source>
</evidence>